<protein>
    <submittedName>
        <fullName evidence="2">Uncharacterized protein</fullName>
    </submittedName>
</protein>
<name>A0A087MKD9_9GAMM</name>
<sequence length="116" mass="12851">MEDSRWAYPALLATFPVYYWAFALLGASLHALPAEILAGMAFIAIAHVAAWRKNRGTQVALAIGYLAHGVYDIFHDHWVSNAGVPSWWPEFCGSVDLLVGAYLMLLALRYRRVASA</sequence>
<organism evidence="2 3">
    <name type="scientific">Arenimonas donghaensis DSM 18148 = HO3-R19</name>
    <dbReference type="NCBI Taxonomy" id="1121014"/>
    <lineage>
        <taxon>Bacteria</taxon>
        <taxon>Pseudomonadati</taxon>
        <taxon>Pseudomonadota</taxon>
        <taxon>Gammaproteobacteria</taxon>
        <taxon>Lysobacterales</taxon>
        <taxon>Lysobacteraceae</taxon>
        <taxon>Arenimonas</taxon>
    </lineage>
</organism>
<reference evidence="3" key="1">
    <citation type="submission" date="2013-08" db="EMBL/GenBank/DDBJ databases">
        <title>Genome sequencing of Arenimonas donghaensis.</title>
        <authorList>
            <person name="Chen F."/>
            <person name="Wang G."/>
        </authorList>
    </citation>
    <scope>NUCLEOTIDE SEQUENCE [LARGE SCALE GENOMIC DNA]</scope>
    <source>
        <strain evidence="3">HO3-R19</strain>
    </source>
</reference>
<dbReference type="EMBL" id="AVCJ01000004">
    <property type="protein sequence ID" value="KFL37342.1"/>
    <property type="molecule type" value="Genomic_DNA"/>
</dbReference>
<evidence type="ECO:0000256" key="1">
    <source>
        <dbReference type="SAM" id="Phobius"/>
    </source>
</evidence>
<comment type="caution">
    <text evidence="2">The sequence shown here is derived from an EMBL/GenBank/DDBJ whole genome shotgun (WGS) entry which is preliminary data.</text>
</comment>
<evidence type="ECO:0000313" key="2">
    <source>
        <dbReference type="EMBL" id="KFL37342.1"/>
    </source>
</evidence>
<feature type="transmembrane region" description="Helical" evidence="1">
    <location>
        <begin position="32"/>
        <end position="51"/>
    </location>
</feature>
<dbReference type="STRING" id="1121014.N788_10100"/>
<keyword evidence="1" id="KW-0472">Membrane</keyword>
<gene>
    <name evidence="2" type="ORF">N788_10100</name>
</gene>
<proteinExistence type="predicted"/>
<dbReference type="Proteomes" id="UP000029085">
    <property type="component" value="Unassembled WGS sequence"/>
</dbReference>
<dbReference type="PATRIC" id="fig|1121014.3.peg.778"/>
<dbReference type="AlphaFoldDB" id="A0A087MKD9"/>
<keyword evidence="1" id="KW-0812">Transmembrane</keyword>
<evidence type="ECO:0000313" key="3">
    <source>
        <dbReference type="Proteomes" id="UP000029085"/>
    </source>
</evidence>
<accession>A0A087MKD9</accession>
<reference evidence="2 3" key="2">
    <citation type="journal article" date="2015" name="Stand. Genomic Sci.">
        <title>High quality draft genomic sequence of Arenimonas donghaensis DSM 18148(T).</title>
        <authorList>
            <person name="Chen F."/>
            <person name="Wang H."/>
            <person name="Cao Y."/>
            <person name="Li X."/>
            <person name="Wang G."/>
        </authorList>
    </citation>
    <scope>NUCLEOTIDE SEQUENCE [LARGE SCALE GENOMIC DNA]</scope>
    <source>
        <strain evidence="2 3">HO3-R19</strain>
    </source>
</reference>
<feature type="transmembrane region" description="Helical" evidence="1">
    <location>
        <begin position="6"/>
        <end position="25"/>
    </location>
</feature>
<keyword evidence="1" id="KW-1133">Transmembrane helix</keyword>
<keyword evidence="3" id="KW-1185">Reference proteome</keyword>